<comment type="caution">
    <text evidence="2">The sequence shown here is derived from an EMBL/GenBank/DDBJ whole genome shotgun (WGS) entry which is preliminary data.</text>
</comment>
<gene>
    <name evidence="2" type="ORF">A9Q84_13920</name>
</gene>
<reference evidence="3" key="1">
    <citation type="journal article" date="2017" name="Proc. Natl. Acad. Sci. U.S.A.">
        <title>Simulation of Deepwater Horizon oil plume reveals substrate specialization within a complex community of hydrocarbon-degraders.</title>
        <authorList>
            <person name="Hu P."/>
            <person name="Dubinsky E.A."/>
            <person name="Probst A.J."/>
            <person name="Wang J."/>
            <person name="Sieber C.M.K."/>
            <person name="Tom L.M."/>
            <person name="Gardinali P."/>
            <person name="Banfield J.F."/>
            <person name="Atlas R.M."/>
            <person name="Andersen G.L."/>
        </authorList>
    </citation>
    <scope>NUCLEOTIDE SEQUENCE [LARGE SCALE GENOMIC DNA]</scope>
</reference>
<feature type="region of interest" description="Disordered" evidence="1">
    <location>
        <begin position="51"/>
        <end position="76"/>
    </location>
</feature>
<evidence type="ECO:0000256" key="1">
    <source>
        <dbReference type="SAM" id="MobiDB-lite"/>
    </source>
</evidence>
<evidence type="ECO:0000313" key="2">
    <source>
        <dbReference type="EMBL" id="OUR97418.1"/>
    </source>
</evidence>
<accession>A0A1Y5F950</accession>
<evidence type="ECO:0000313" key="3">
    <source>
        <dbReference type="Proteomes" id="UP000196531"/>
    </source>
</evidence>
<dbReference type="Pfam" id="PF13645">
    <property type="entry name" value="YkuD_2"/>
    <property type="match status" value="1"/>
</dbReference>
<organism evidence="2 3">
    <name type="scientific">Halobacteriovorax marinus</name>
    <dbReference type="NCBI Taxonomy" id="97084"/>
    <lineage>
        <taxon>Bacteria</taxon>
        <taxon>Pseudomonadati</taxon>
        <taxon>Bdellovibrionota</taxon>
        <taxon>Bacteriovoracia</taxon>
        <taxon>Bacteriovoracales</taxon>
        <taxon>Halobacteriovoraceae</taxon>
        <taxon>Halobacteriovorax</taxon>
    </lineage>
</organism>
<dbReference type="AlphaFoldDB" id="A0A1Y5F950"/>
<protein>
    <recommendedName>
        <fullName evidence="4">YkuD domain-containing protein</fullName>
    </recommendedName>
</protein>
<dbReference type="PANTHER" id="PTHR38477:SF1">
    <property type="entry name" value="MUREIN L,D-TRANSPEPTIDASE CATALYTIC DOMAIN FAMILY PROTEIN"/>
    <property type="match status" value="1"/>
</dbReference>
<dbReference type="Proteomes" id="UP000196531">
    <property type="component" value="Unassembled WGS sequence"/>
</dbReference>
<proteinExistence type="predicted"/>
<dbReference type="EMBL" id="MAAO01000006">
    <property type="protein sequence ID" value="OUR97418.1"/>
    <property type="molecule type" value="Genomic_DNA"/>
</dbReference>
<dbReference type="InterPro" id="IPR032676">
    <property type="entry name" value="YkuD_2"/>
</dbReference>
<name>A0A1Y5F950_9BACT</name>
<sequence>MSRDDVDTTQATLNVSNKIKDDTGLTFNDLTGQGISSFIDKQLSPEVDCLNISDDSRPSPRASQEMLTESSGNEDFSGKRKELFNNFTKLGGDPVAFKQALCFFDENKDNKFQKKTKGKFKGTTQIKNKKFMVIQDFNQPSSKKRLLLLNLETNEVQAFYSAHGVGTPDRPWNPRNDSLTVKNFSNKKGSNLTPRGFFITGERSPSSKAWKWHMKLDGVQRDINDNARDRAIVFHQGVRSKDWNERLVWPGRTSSNEDSPELYEKYESGRDRVYKAQNMTWGCTAVAREYAEEIYDKTKGGAVYYNYSPKEKELGAQYCGNNLLKK</sequence>
<feature type="compositionally biased region" description="Polar residues" evidence="1">
    <location>
        <begin position="61"/>
        <end position="74"/>
    </location>
</feature>
<evidence type="ECO:0008006" key="4">
    <source>
        <dbReference type="Google" id="ProtNLM"/>
    </source>
</evidence>
<dbReference type="PANTHER" id="PTHR38477">
    <property type="entry name" value="HYPOTHETICAL EXPORTED PROTEIN"/>
    <property type="match status" value="1"/>
</dbReference>